<feature type="compositionally biased region" description="Low complexity" evidence="1">
    <location>
        <begin position="598"/>
        <end position="608"/>
    </location>
</feature>
<feature type="compositionally biased region" description="Low complexity" evidence="1">
    <location>
        <begin position="1121"/>
        <end position="1140"/>
    </location>
</feature>
<dbReference type="OrthoDB" id="5423926at2759"/>
<feature type="compositionally biased region" description="Basic and acidic residues" evidence="1">
    <location>
        <begin position="1005"/>
        <end position="1015"/>
    </location>
</feature>
<proteinExistence type="predicted"/>
<feature type="region of interest" description="Disordered" evidence="1">
    <location>
        <begin position="366"/>
        <end position="637"/>
    </location>
</feature>
<accession>A0A167I277</accession>
<comment type="caution">
    <text evidence="2">The sequence shown here is derived from an EMBL/GenBank/DDBJ whole genome shotgun (WGS) entry which is preliminary data.</text>
</comment>
<feature type="compositionally biased region" description="Low complexity" evidence="1">
    <location>
        <begin position="1264"/>
        <end position="1275"/>
    </location>
</feature>
<protein>
    <submittedName>
        <fullName evidence="2">Uncharacterized protein</fullName>
    </submittedName>
</protein>
<feature type="compositionally biased region" description="Acidic residues" evidence="1">
    <location>
        <begin position="775"/>
        <end position="793"/>
    </location>
</feature>
<feature type="region of interest" description="Disordered" evidence="1">
    <location>
        <begin position="752"/>
        <end position="906"/>
    </location>
</feature>
<feature type="compositionally biased region" description="Polar residues" evidence="1">
    <location>
        <begin position="810"/>
        <end position="822"/>
    </location>
</feature>
<feature type="region of interest" description="Disordered" evidence="1">
    <location>
        <begin position="1"/>
        <end position="47"/>
    </location>
</feature>
<feature type="compositionally biased region" description="Basic and acidic residues" evidence="1">
    <location>
        <begin position="936"/>
        <end position="953"/>
    </location>
</feature>
<feature type="region of interest" description="Disordered" evidence="1">
    <location>
        <begin position="117"/>
        <end position="139"/>
    </location>
</feature>
<dbReference type="STRING" id="1081105.A0A167I277"/>
<evidence type="ECO:0000256" key="1">
    <source>
        <dbReference type="SAM" id="MobiDB-lite"/>
    </source>
</evidence>
<feature type="compositionally biased region" description="Basic residues" evidence="1">
    <location>
        <begin position="438"/>
        <end position="449"/>
    </location>
</feature>
<evidence type="ECO:0000313" key="3">
    <source>
        <dbReference type="Proteomes" id="UP000243498"/>
    </source>
</evidence>
<sequence length="1574" mass="170249">MPAPINLSPNLLPPRLNPRTLTPYRPRSDDEKPPRSALPYACTKHPHRPPAVAEPLFSSFPFSSFSRSSPSPTPAPPRHLVTSYPIDSYAHLLLLRELSVPFGREPFSPSPLVQTAMFSGSRRRQPPAQPLTRETADPNAATAAAAVFMSRRDSNSSLSSAAAAAALRARPMTPTNVAEVQSKRAHRRSPSLTSLTGSIRGRRQLTRTPSVGSMMERTFRTPSPGRSPAPRERDVPPVPALPSVDQIMASQHTNGHTKGTRGPVLQTQPFRTASQKMKDGQATWFGGATARESASPRRANAALQPASHVHDPRSGSISPSINFSYPRSRTLSPTPSVDDTLVYDPNSRRMVPRSEVVANLQTVLEAPRKPKKKKKQGVDRTGSHLAKGTVGGRIAAPAVEGNLRAESQPEFEVDQILEPTPVVVSESTLQQPQDGPVKKKKKKKKKKKNTTMTKKQGQSEVQPGVAVAAQESQVEEGKGAPSIPLPAKEPSDINEDSKREDVGKQDDEQRRMDTANAASATAAVTPVSTKTQAMPDALRAAPNKQVCPPRVHSESPARSAHFATSSKDQLIVKHEPPPRSVSPRKSAMKLSTQARGVSPSDDGSSEASSNRRLSPQDIDDPALTRKKSARVSWDDSSTVVVGEGVIPQETHSPLIPSPQTKRPWHNVVSKFTKKENINIAADETMTPRPALPQFGSIREKKVREIEERPLVRPSDRTFPAGNGLAATSVGQSTDVLVGAAIAQDLASRNAANISKHREPLSAAQLSTGRNQDDMASSDDDLDTDVTTEPEDAPESTTSKGSGPVLPETLATPTKPLSMQSETNGGGGGVPVISVSHPSPRAKTPGEHTPPGSFPNDQDTTSDNTDDEESDSSGMSTPTRSVAPVAVSNGMADIVEEDEETENDRFSDACEDLEAVDGDGFLSLAAVVDSPATGKANAKDAHDKPDAVHAKDSFEAEQEFSTPVEEKTVGWENAKAYWKSLSIERRRQLEVEALSETGEEAATCQKEPKTETKEQVRVVTAPAHALGDERSYQIKPGTKWSDIEDDGDDERDTAVGKPKFVAATRSRGTMDTPPKLRTSMRQSMRSDAPRPVRDTSPDRPGGMRKSLRNGPTPTKAAKSRPIAANGSTGSASAAIAPTAPGVGMRKSLRNSQIPGQSLRPTLSNSGRPASYHQRTTTASPMKEHKRNLSSDDLSSTSIIKPTLRRRGSGDSQSSFKRKRSGSKDGHNFRMSMRASMREPLSPSDPTRRFSLRSLSPPTLRRNSFSSLPPGTSPSMSGGTGRLRQSLRDRPQPSNSRLKMGGFKRSSGLGSKSMTGSRFADSSDEDEGGVTTSFFRSRFADSSDEDEPIPLPKSKGLPKSLRNGNGSNAVLPNRDSASPEPPDEDEELVQPKRGTVVNGQSSLRRSRSGRGTLSPMSPNDMPRPTTRRGSFMSMLRRKKHPSDKISKDVGESAARKDTNLERTAEELAVLRSSSLHERDSSWPLPDEEGTDIETGRPKEPARPSTSSGPPAKTKRSSFLRRRSTSQGMVGLGHPEVDHSEPVPEIPNEFITNELEQHQLHKKKKFRTLRKMFGIHD</sequence>
<feature type="compositionally biased region" description="Basic residues" evidence="1">
    <location>
        <begin position="1510"/>
        <end position="1521"/>
    </location>
</feature>
<name>A0A167I277_METRR</name>
<reference evidence="2 3" key="1">
    <citation type="journal article" date="2016" name="Genome Biol. Evol.">
        <title>Divergent and convergent evolution of fungal pathogenicity.</title>
        <authorList>
            <person name="Shang Y."/>
            <person name="Xiao G."/>
            <person name="Zheng P."/>
            <person name="Cen K."/>
            <person name="Zhan S."/>
            <person name="Wang C."/>
        </authorList>
    </citation>
    <scope>NUCLEOTIDE SEQUENCE [LARGE SCALE GENOMIC DNA]</scope>
    <source>
        <strain evidence="2 3">RCEF 4871</strain>
    </source>
</reference>
<feature type="compositionally biased region" description="Basic and acidic residues" evidence="1">
    <location>
        <begin position="1440"/>
        <end position="1463"/>
    </location>
</feature>
<feature type="compositionally biased region" description="Basic and acidic residues" evidence="1">
    <location>
        <begin position="1086"/>
        <end position="1096"/>
    </location>
</feature>
<feature type="compositionally biased region" description="Polar residues" evidence="1">
    <location>
        <begin position="315"/>
        <end position="337"/>
    </location>
</feature>
<evidence type="ECO:0000313" key="2">
    <source>
        <dbReference type="EMBL" id="OAA48587.1"/>
    </source>
</evidence>
<feature type="compositionally biased region" description="Basic and acidic residues" evidence="1">
    <location>
        <begin position="489"/>
        <end position="513"/>
    </location>
</feature>
<feature type="region of interest" description="Disordered" evidence="1">
    <location>
        <begin position="995"/>
        <end position="1015"/>
    </location>
</feature>
<feature type="compositionally biased region" description="Low complexity" evidence="1">
    <location>
        <begin position="514"/>
        <end position="531"/>
    </location>
</feature>
<organism evidence="2 3">
    <name type="scientific">Metarhizium rileyi (strain RCEF 4871)</name>
    <name type="common">Nomuraea rileyi</name>
    <dbReference type="NCBI Taxonomy" id="1649241"/>
    <lineage>
        <taxon>Eukaryota</taxon>
        <taxon>Fungi</taxon>
        <taxon>Dikarya</taxon>
        <taxon>Ascomycota</taxon>
        <taxon>Pezizomycotina</taxon>
        <taxon>Sordariomycetes</taxon>
        <taxon>Hypocreomycetidae</taxon>
        <taxon>Hypocreales</taxon>
        <taxon>Clavicipitaceae</taxon>
        <taxon>Metarhizium</taxon>
    </lineage>
</organism>
<dbReference type="EMBL" id="AZHC01000004">
    <property type="protein sequence ID" value="OAA48587.1"/>
    <property type="molecule type" value="Genomic_DNA"/>
</dbReference>
<keyword evidence="3" id="KW-1185">Reference proteome</keyword>
<dbReference type="Proteomes" id="UP000243498">
    <property type="component" value="Unassembled WGS sequence"/>
</dbReference>
<feature type="compositionally biased region" description="Polar residues" evidence="1">
    <location>
        <begin position="1148"/>
        <end position="1178"/>
    </location>
</feature>
<gene>
    <name evidence="2" type="ORF">NOR_01837</name>
</gene>
<feature type="compositionally biased region" description="Polar residues" evidence="1">
    <location>
        <begin position="1251"/>
        <end position="1263"/>
    </location>
</feature>
<feature type="region of interest" description="Disordered" evidence="1">
    <location>
        <begin position="291"/>
        <end position="344"/>
    </location>
</feature>
<feature type="region of interest" description="Disordered" evidence="1">
    <location>
        <begin position="706"/>
        <end position="725"/>
    </location>
</feature>
<feature type="region of interest" description="Disordered" evidence="1">
    <location>
        <begin position="1028"/>
        <end position="1544"/>
    </location>
</feature>
<feature type="region of interest" description="Disordered" evidence="1">
    <location>
        <begin position="179"/>
        <end position="235"/>
    </location>
</feature>
<feature type="compositionally biased region" description="Low complexity" evidence="1">
    <location>
        <begin position="1189"/>
        <end position="1198"/>
    </location>
</feature>
<feature type="region of interest" description="Disordered" evidence="1">
    <location>
        <begin position="932"/>
        <end position="960"/>
    </location>
</feature>
<feature type="compositionally biased region" description="Basic and acidic residues" evidence="1">
    <location>
        <begin position="706"/>
        <end position="715"/>
    </location>
</feature>
<dbReference type="OMA" id="DETMTPR"/>